<name>A0A0A9EPC7_ARUDO</name>
<proteinExistence type="predicted"/>
<dbReference type="InterPro" id="IPR040412">
    <property type="entry name" value="At1g65710-like"/>
</dbReference>
<feature type="region of interest" description="Disordered" evidence="1">
    <location>
        <begin position="116"/>
        <end position="357"/>
    </location>
</feature>
<dbReference type="EMBL" id="GBRH01197037">
    <property type="protein sequence ID" value="JAE00859.1"/>
    <property type="molecule type" value="Transcribed_RNA"/>
</dbReference>
<feature type="compositionally biased region" description="Low complexity" evidence="1">
    <location>
        <begin position="260"/>
        <end position="271"/>
    </location>
</feature>
<accession>A0A0A9EPC7</accession>
<feature type="compositionally biased region" description="Polar residues" evidence="1">
    <location>
        <begin position="529"/>
        <end position="555"/>
    </location>
</feature>
<feature type="compositionally biased region" description="Basic residues" evidence="1">
    <location>
        <begin position="1"/>
        <end position="10"/>
    </location>
</feature>
<evidence type="ECO:0000256" key="1">
    <source>
        <dbReference type="SAM" id="MobiDB-lite"/>
    </source>
</evidence>
<dbReference type="AlphaFoldDB" id="A0A0A9EPC7"/>
<protein>
    <submittedName>
        <fullName evidence="2">Uncharacterized protein</fullName>
    </submittedName>
</protein>
<feature type="compositionally biased region" description="Polar residues" evidence="1">
    <location>
        <begin position="276"/>
        <end position="291"/>
    </location>
</feature>
<feature type="compositionally biased region" description="Low complexity" evidence="1">
    <location>
        <begin position="597"/>
        <end position="611"/>
    </location>
</feature>
<reference evidence="2" key="1">
    <citation type="submission" date="2014-09" db="EMBL/GenBank/DDBJ databases">
        <authorList>
            <person name="Magalhaes I.L.F."/>
            <person name="Oliveira U."/>
            <person name="Santos F.R."/>
            <person name="Vidigal T.H.D.A."/>
            <person name="Brescovit A.D."/>
            <person name="Santos A.J."/>
        </authorList>
    </citation>
    <scope>NUCLEOTIDE SEQUENCE</scope>
    <source>
        <tissue evidence="2">Shoot tissue taken approximately 20 cm above the soil surface</tissue>
    </source>
</reference>
<feature type="region of interest" description="Disordered" evidence="1">
    <location>
        <begin position="464"/>
        <end position="617"/>
    </location>
</feature>
<feature type="compositionally biased region" description="Basic and acidic residues" evidence="1">
    <location>
        <begin position="151"/>
        <end position="161"/>
    </location>
</feature>
<evidence type="ECO:0000313" key="2">
    <source>
        <dbReference type="EMBL" id="JAE00859.1"/>
    </source>
</evidence>
<dbReference type="PANTHER" id="PTHR34367:SF3">
    <property type="entry name" value="DUF4005 DOMAIN-CONTAINING PROTEIN"/>
    <property type="match status" value="1"/>
</dbReference>
<sequence length="617" mass="64313">MGLCFSKKKPPAAGPNAATSKKPGKIAVVVADDKAKKTAQQSKRSGKSAEGTAAATDKNSDFVVRTMATAASGEEKKKWGTPQEAAEKPLPVMVVPSAPVRTSSCTKEEVDAILIQCGRLSRSSSGTGRAASSETGGERGGHRRRRSGSKRSYDFDQERKATGGGDEQCDWEMRQGVPVSRPSPHRGSPQRKRSGSRERSGGGSRRASRSPGRRADGGASAGSGGGERARQQPGKMVSVPAREKGRAPSPAAASGKRCASPRASSPARTAAGNENAGPTQTAGHTPSLSRSSSRKAEQSPYRRSPMAELDENTLVRGNDTNNVKPQKKPTENAVAAAPQKGTERGKEQASCRSGKEKMGITEDAIVAASEMRAHSSKTMTTTRTVGIVAESLSQRPAGQPGCRSRRASRDFDQNPGSYATQLLEDIQSYYQQHTTTAATTTPSFSLPACVAKACSIVEAVADLNSSSSEPGSSVDDKGSGNAPSGMSDRVVPSAARRNAPPVRELRAEAEPQESAGSNSVSGHPWTPSWEPTSVESTDRTSSTGDEVVEQASSHGAPSPMNRPRQSKQRPSQPAPSHRSRGGSGNGNSLHRGRGSAHRGSGSVASGRSCVRAVSAAS</sequence>
<feature type="region of interest" description="Disordered" evidence="1">
    <location>
        <begin position="388"/>
        <end position="418"/>
    </location>
</feature>
<dbReference type="PANTHER" id="PTHR34367">
    <property type="entry name" value="OS02G0734667 PROTEIN"/>
    <property type="match status" value="1"/>
</dbReference>
<organism evidence="2">
    <name type="scientific">Arundo donax</name>
    <name type="common">Giant reed</name>
    <name type="synonym">Donax arundinaceus</name>
    <dbReference type="NCBI Taxonomy" id="35708"/>
    <lineage>
        <taxon>Eukaryota</taxon>
        <taxon>Viridiplantae</taxon>
        <taxon>Streptophyta</taxon>
        <taxon>Embryophyta</taxon>
        <taxon>Tracheophyta</taxon>
        <taxon>Spermatophyta</taxon>
        <taxon>Magnoliopsida</taxon>
        <taxon>Liliopsida</taxon>
        <taxon>Poales</taxon>
        <taxon>Poaceae</taxon>
        <taxon>PACMAD clade</taxon>
        <taxon>Arundinoideae</taxon>
        <taxon>Arundineae</taxon>
        <taxon>Arundo</taxon>
    </lineage>
</organism>
<reference evidence="2" key="2">
    <citation type="journal article" date="2015" name="Data Brief">
        <title>Shoot transcriptome of the giant reed, Arundo donax.</title>
        <authorList>
            <person name="Barrero R.A."/>
            <person name="Guerrero F.D."/>
            <person name="Moolhuijzen P."/>
            <person name="Goolsby J.A."/>
            <person name="Tidwell J."/>
            <person name="Bellgard S.E."/>
            <person name="Bellgard M.I."/>
        </authorList>
    </citation>
    <scope>NUCLEOTIDE SEQUENCE</scope>
    <source>
        <tissue evidence="2">Shoot tissue taken approximately 20 cm above the soil surface</tissue>
    </source>
</reference>
<feature type="region of interest" description="Disordered" evidence="1">
    <location>
        <begin position="1"/>
        <end position="90"/>
    </location>
</feature>
<feature type="compositionally biased region" description="Low complexity" evidence="1">
    <location>
        <begin position="121"/>
        <end position="135"/>
    </location>
</feature>
<feature type="compositionally biased region" description="Basic and acidic residues" evidence="1">
    <location>
        <begin position="341"/>
        <end position="357"/>
    </location>
</feature>